<dbReference type="KEGG" id="mjh:JH146_0657"/>
<organism evidence="4 5">
    <name type="scientific">Methanocaldococcus bathoardescens</name>
    <dbReference type="NCBI Taxonomy" id="1301915"/>
    <lineage>
        <taxon>Archaea</taxon>
        <taxon>Methanobacteriati</taxon>
        <taxon>Methanobacteriota</taxon>
        <taxon>Methanomada group</taxon>
        <taxon>Methanococci</taxon>
        <taxon>Methanococcales</taxon>
        <taxon>Methanocaldococcaceae</taxon>
        <taxon>Methanocaldococcus</taxon>
    </lineage>
</organism>
<dbReference type="PANTHER" id="PTHR16222">
    <property type="entry name" value="ADP-RIBOSYLGLYCOHYDROLASE"/>
    <property type="match status" value="1"/>
</dbReference>
<keyword evidence="3" id="KW-0479">Metal-binding</keyword>
<comment type="similarity">
    <text evidence="1">Belongs to the ADP-ribosylglycohydrolase family.</text>
</comment>
<dbReference type="PANTHER" id="PTHR16222:SF24">
    <property type="entry name" value="ADP-RIBOSYLHYDROLASE ARH3"/>
    <property type="match status" value="1"/>
</dbReference>
<feature type="binding site" evidence="3">
    <location>
        <position position="258"/>
    </location>
    <ligand>
        <name>Mg(2+)</name>
        <dbReference type="ChEBI" id="CHEBI:18420"/>
        <label>1</label>
    </ligand>
</feature>
<feature type="binding site" evidence="3">
    <location>
        <position position="62"/>
    </location>
    <ligand>
        <name>Mg(2+)</name>
        <dbReference type="ChEBI" id="CHEBI:18420"/>
        <label>1</label>
    </ligand>
</feature>
<dbReference type="Proteomes" id="UP000028781">
    <property type="component" value="Chromosome"/>
</dbReference>
<dbReference type="GeneID" id="24891260"/>
<dbReference type="Gene3D" id="1.10.4080.10">
    <property type="entry name" value="ADP-ribosylation/Crystallin J1"/>
    <property type="match status" value="1"/>
</dbReference>
<protein>
    <submittedName>
        <fullName evidence="4">Dinitrogenase reductase activating glycohydrolase</fullName>
    </submittedName>
</protein>
<dbReference type="OrthoDB" id="114878at2157"/>
<accession>A0A076LBH3</accession>
<evidence type="ECO:0000313" key="5">
    <source>
        <dbReference type="Proteomes" id="UP000028781"/>
    </source>
</evidence>
<dbReference type="InterPro" id="IPR050792">
    <property type="entry name" value="ADP-ribosylglycohydrolase"/>
</dbReference>
<keyword evidence="3" id="KW-0460">Magnesium</keyword>
<dbReference type="Pfam" id="PF03747">
    <property type="entry name" value="ADP_ribosyl_GH"/>
    <property type="match status" value="1"/>
</dbReference>
<sequence length="303" mass="33964">MEKMKNKIFGSVFGAVIGDALGMPTENLTKEEIKKLYGFVDNYVEPKNYLAGKLSKGEWTDDTEQAICLIKSLIKEGVDIKKFANCLIAWKNKNPPDIGLTSLMAIEKLENNDYSGVDSSSCGAAMRIYPLGIVFYNNLNKLKEEVIKVSKITHNNKTAIAGALSIAFFVSSALKDKKDFSLLDSCHNYIKDIDEEFAKKLLEIKNFKNFDELSHIYDYFGTGVKTEEVVPSAIATYLLTKNFKNGMIKCINAGGDTDSLASMYGAMAGAYYGFKNILKEWIEGLKNKDYIYELANYLYQLTF</sequence>
<feature type="binding site" evidence="3">
    <location>
        <position position="259"/>
    </location>
    <ligand>
        <name>Mg(2+)</name>
        <dbReference type="ChEBI" id="CHEBI:18420"/>
        <label>1</label>
    </ligand>
</feature>
<dbReference type="GO" id="GO:0016787">
    <property type="term" value="F:hydrolase activity"/>
    <property type="evidence" value="ECO:0007669"/>
    <property type="project" value="UniProtKB-KW"/>
</dbReference>
<evidence type="ECO:0000256" key="2">
    <source>
        <dbReference type="ARBA" id="ARBA00022801"/>
    </source>
</evidence>
<dbReference type="EMBL" id="CP009149">
    <property type="protein sequence ID" value="AIJ05506.1"/>
    <property type="molecule type" value="Genomic_DNA"/>
</dbReference>
<reference evidence="4 5" key="1">
    <citation type="journal article" date="2015" name="Int. J. Syst. Evol. Microbiol.">
        <title>M ethanocaldococcus bathoardescens sp. nov., a hyperthermophilic methanogen isolated from a volcanically active deep-sea hydrothermal vent.</title>
        <authorList>
            <person name="Stewart L.C."/>
            <person name="Jung J.H."/>
            <person name="Kim Y.T."/>
            <person name="Kwon S.W."/>
            <person name="Park C.S."/>
            <person name="Holden J.F."/>
        </authorList>
    </citation>
    <scope>NUCLEOTIDE SEQUENCE [LARGE SCALE GENOMIC DNA]</scope>
    <source>
        <strain evidence="4 5">JH146</strain>
    </source>
</reference>
<dbReference type="InterPro" id="IPR005502">
    <property type="entry name" value="Ribosyl_crysJ1"/>
</dbReference>
<gene>
    <name evidence="4" type="ORF">JH146_0657</name>
</gene>
<keyword evidence="5" id="KW-1185">Reference proteome</keyword>
<evidence type="ECO:0000256" key="3">
    <source>
        <dbReference type="PIRSR" id="PIRSR605502-1"/>
    </source>
</evidence>
<dbReference type="InterPro" id="IPR036705">
    <property type="entry name" value="Ribosyl_crysJ1_sf"/>
</dbReference>
<keyword evidence="2 4" id="KW-0378">Hydrolase</keyword>
<dbReference type="RefSeq" id="WP_173400809.1">
    <property type="nucleotide sequence ID" value="NZ_CP009149.1"/>
</dbReference>
<dbReference type="SUPFAM" id="SSF101478">
    <property type="entry name" value="ADP-ribosylglycohydrolase"/>
    <property type="match status" value="1"/>
</dbReference>
<feature type="binding site" evidence="3">
    <location>
        <position position="60"/>
    </location>
    <ligand>
        <name>Mg(2+)</name>
        <dbReference type="ChEBI" id="CHEBI:18420"/>
        <label>1</label>
    </ligand>
</feature>
<feature type="binding site" evidence="3">
    <location>
        <position position="256"/>
    </location>
    <ligand>
        <name>Mg(2+)</name>
        <dbReference type="ChEBI" id="CHEBI:18420"/>
        <label>1</label>
    </ligand>
</feature>
<dbReference type="STRING" id="1301915.JH146_0657"/>
<dbReference type="GO" id="GO:0046872">
    <property type="term" value="F:metal ion binding"/>
    <property type="evidence" value="ECO:0007669"/>
    <property type="project" value="UniProtKB-KW"/>
</dbReference>
<name>A0A076LBH3_9EURY</name>
<evidence type="ECO:0000256" key="1">
    <source>
        <dbReference type="ARBA" id="ARBA00010702"/>
    </source>
</evidence>
<evidence type="ECO:0000313" key="4">
    <source>
        <dbReference type="EMBL" id="AIJ05506.1"/>
    </source>
</evidence>
<feature type="binding site" evidence="3">
    <location>
        <position position="61"/>
    </location>
    <ligand>
        <name>Mg(2+)</name>
        <dbReference type="ChEBI" id="CHEBI:18420"/>
        <label>1</label>
    </ligand>
</feature>
<comment type="cofactor">
    <cofactor evidence="3">
        <name>Mg(2+)</name>
        <dbReference type="ChEBI" id="CHEBI:18420"/>
    </cofactor>
    <text evidence="3">Binds 2 magnesium ions per subunit.</text>
</comment>
<dbReference type="AlphaFoldDB" id="A0A076LBH3"/>
<proteinExistence type="inferred from homology"/>
<dbReference type="HOGENOM" id="CLU_024566_3_0_2"/>